<comment type="caution">
    <text evidence="2">The sequence shown here is derived from an EMBL/GenBank/DDBJ whole genome shotgun (WGS) entry which is preliminary data.</text>
</comment>
<keyword evidence="1" id="KW-0812">Transmembrane</keyword>
<evidence type="ECO:0000313" key="3">
    <source>
        <dbReference type="Proteomes" id="UP000614469"/>
    </source>
</evidence>
<feature type="transmembrane region" description="Helical" evidence="1">
    <location>
        <begin position="90"/>
        <end position="116"/>
    </location>
</feature>
<dbReference type="Pfam" id="PF04307">
    <property type="entry name" value="YdjM"/>
    <property type="match status" value="1"/>
</dbReference>
<feature type="transmembrane region" description="Helical" evidence="1">
    <location>
        <begin position="136"/>
        <end position="157"/>
    </location>
</feature>
<reference evidence="2 3" key="1">
    <citation type="submission" date="2020-08" db="EMBL/GenBank/DDBJ databases">
        <title>Bridging the membrane lipid divide: bacteria of the FCB group superphylum have the potential to synthesize archaeal ether lipids.</title>
        <authorList>
            <person name="Villanueva L."/>
            <person name="Von Meijenfeldt F.A.B."/>
            <person name="Westbye A.B."/>
            <person name="Yadav S."/>
            <person name="Hopmans E.C."/>
            <person name="Dutilh B.E."/>
            <person name="Sinninghe Damste J.S."/>
        </authorList>
    </citation>
    <scope>NUCLEOTIDE SEQUENCE [LARGE SCALE GENOMIC DNA]</scope>
    <source>
        <strain evidence="2">NIOZ-UU36</strain>
    </source>
</reference>
<sequence length="224" mass="25314">MPQAGIHSMVGMAIRKWTPTRKWLMLGIVLGNLLPDADNFAVAAATLTGKSTEGLHRTLTHSLFFVAAIILVFYIVAWASKRSEWGNLGLGLGIGVLMHILLDLLIWFNGVEILWPLPSWVNLWTNVTPPEWWSKLMMPTENLFFALFFLLLASTARKRNTDSDYLSKLRIWTWVQGILFLVFLVMVYTMQSGFMTIFGAIYLLSLGLAFGVTIRMRKTVEAMA</sequence>
<dbReference type="Proteomes" id="UP000614469">
    <property type="component" value="Unassembled WGS sequence"/>
</dbReference>
<evidence type="ECO:0000256" key="1">
    <source>
        <dbReference type="SAM" id="Phobius"/>
    </source>
</evidence>
<keyword evidence="1" id="KW-1133">Transmembrane helix</keyword>
<feature type="transmembrane region" description="Helical" evidence="1">
    <location>
        <begin position="59"/>
        <end position="78"/>
    </location>
</feature>
<accession>A0A8J6NI63</accession>
<feature type="transmembrane region" description="Helical" evidence="1">
    <location>
        <begin position="169"/>
        <end position="188"/>
    </location>
</feature>
<name>A0A8J6NI63_9CHLR</name>
<keyword evidence="2" id="KW-0378">Hydrolase</keyword>
<gene>
    <name evidence="2" type="ORF">H8E29_04040</name>
</gene>
<feature type="transmembrane region" description="Helical" evidence="1">
    <location>
        <begin position="194"/>
        <end position="214"/>
    </location>
</feature>
<dbReference type="AlphaFoldDB" id="A0A8J6NI63"/>
<dbReference type="GO" id="GO:0016787">
    <property type="term" value="F:hydrolase activity"/>
    <property type="evidence" value="ECO:0007669"/>
    <property type="project" value="UniProtKB-KW"/>
</dbReference>
<evidence type="ECO:0000313" key="2">
    <source>
        <dbReference type="EMBL" id="MBC8334414.1"/>
    </source>
</evidence>
<keyword evidence="1" id="KW-0472">Membrane</keyword>
<proteinExistence type="predicted"/>
<organism evidence="2 3">
    <name type="scientific">Candidatus Desulfolinea nitratireducens</name>
    <dbReference type="NCBI Taxonomy" id="2841698"/>
    <lineage>
        <taxon>Bacteria</taxon>
        <taxon>Bacillati</taxon>
        <taxon>Chloroflexota</taxon>
        <taxon>Anaerolineae</taxon>
        <taxon>Anaerolineales</taxon>
        <taxon>Anaerolineales incertae sedis</taxon>
        <taxon>Candidatus Desulfolinea</taxon>
    </lineage>
</organism>
<dbReference type="InterPro" id="IPR007404">
    <property type="entry name" value="YdjM-like"/>
</dbReference>
<dbReference type="EMBL" id="JACNJN010000064">
    <property type="protein sequence ID" value="MBC8334414.1"/>
    <property type="molecule type" value="Genomic_DNA"/>
</dbReference>
<protein>
    <submittedName>
        <fullName evidence="2">Metal-dependent hydrolase</fullName>
    </submittedName>
</protein>